<evidence type="ECO:0000256" key="1">
    <source>
        <dbReference type="SAM" id="Phobius"/>
    </source>
</evidence>
<dbReference type="PANTHER" id="PTHR33252:SF2">
    <property type="entry name" value="TRANSPOSASE IS4-LIKE DOMAIN-CONTAINING PROTEIN"/>
    <property type="match status" value="1"/>
</dbReference>
<accession>A0A2V2N8Q6</accession>
<dbReference type="Proteomes" id="UP000245934">
    <property type="component" value="Unassembled WGS sequence"/>
</dbReference>
<organism evidence="2 3">
    <name type="scientific">Methanospirillum stamsii</name>
    <dbReference type="NCBI Taxonomy" id="1277351"/>
    <lineage>
        <taxon>Archaea</taxon>
        <taxon>Methanobacteriati</taxon>
        <taxon>Methanobacteriota</taxon>
        <taxon>Stenosarchaea group</taxon>
        <taxon>Methanomicrobia</taxon>
        <taxon>Methanomicrobiales</taxon>
        <taxon>Methanospirillaceae</taxon>
        <taxon>Methanospirillum</taxon>
    </lineage>
</organism>
<name>A0A2V2N8Q6_9EURY</name>
<comment type="caution">
    <text evidence="2">The sequence shown here is derived from an EMBL/GenBank/DDBJ whole genome shotgun (WGS) entry which is preliminary data.</text>
</comment>
<dbReference type="AlphaFoldDB" id="A0A2V2N8Q6"/>
<dbReference type="EMBL" id="QGMZ01000003">
    <property type="protein sequence ID" value="PWR76229.1"/>
    <property type="molecule type" value="Genomic_DNA"/>
</dbReference>
<dbReference type="SUPFAM" id="SSF53098">
    <property type="entry name" value="Ribonuclease H-like"/>
    <property type="match status" value="1"/>
</dbReference>
<reference evidence="2 3" key="1">
    <citation type="submission" date="2018-05" db="EMBL/GenBank/DDBJ databases">
        <title>Draft genome of Methanospirillum stamsii Pt1.</title>
        <authorList>
            <person name="Dueholm M.S."/>
            <person name="Nielsen P.H."/>
            <person name="Bakmann L.F."/>
            <person name="Otzen D.E."/>
        </authorList>
    </citation>
    <scope>NUCLEOTIDE SEQUENCE [LARGE SCALE GENOMIC DNA]</scope>
    <source>
        <strain evidence="2 3">Pt1</strain>
    </source>
</reference>
<proteinExistence type="predicted"/>
<keyword evidence="1" id="KW-0472">Membrane</keyword>
<keyword evidence="1" id="KW-1133">Transmembrane helix</keyword>
<evidence type="ECO:0000313" key="2">
    <source>
        <dbReference type="EMBL" id="PWR76229.1"/>
    </source>
</evidence>
<keyword evidence="3" id="KW-1185">Reference proteome</keyword>
<dbReference type="OrthoDB" id="139719at2157"/>
<gene>
    <name evidence="2" type="ORF">DLD82_00715</name>
</gene>
<feature type="transmembrane region" description="Helical" evidence="1">
    <location>
        <begin position="164"/>
        <end position="185"/>
    </location>
</feature>
<sequence>MRNRRVTLVVFPVQNSMNKLFYIQQIIKIIRSEGYGIRVFLLDRGFFSWEIFHYLRNENIPHIMPVKASGKELIGLLANEEIRQFTYSLNKNKETTQEIEILRYSNSRCKKDGTVERKHCGFVVFGVDWNLLKVKRVYRSRFAIESSYRMRNIVRPKTSTRNPVARYFFAIVSFLLKNIWVVLLFEHFRKKQRGPIVIKSEWFRFDAFIDSMLDALIVIRNGKNENLDIVQAS</sequence>
<keyword evidence="1" id="KW-0812">Transmembrane</keyword>
<dbReference type="PANTHER" id="PTHR33252">
    <property type="entry name" value="THIRD ORF IN TRANSPOSON ISC1160"/>
    <property type="match status" value="1"/>
</dbReference>
<dbReference type="InterPro" id="IPR012337">
    <property type="entry name" value="RNaseH-like_sf"/>
</dbReference>
<evidence type="ECO:0000313" key="3">
    <source>
        <dbReference type="Proteomes" id="UP000245934"/>
    </source>
</evidence>
<protein>
    <submittedName>
        <fullName evidence="2">Uncharacterized protein</fullName>
    </submittedName>
</protein>